<dbReference type="GeneID" id="20647109"/>
<comment type="similarity">
    <text evidence="1">Belongs to the peptidase C48 family.</text>
</comment>
<proteinExistence type="inferred from homology"/>
<evidence type="ECO:0000313" key="6">
    <source>
        <dbReference type="Proteomes" id="UP000002640"/>
    </source>
</evidence>
<feature type="domain" description="Ubiquitin-like protease family profile" evidence="4">
    <location>
        <begin position="32"/>
        <end position="134"/>
    </location>
</feature>
<accession>G4ZSN5</accession>
<dbReference type="Pfam" id="PF02902">
    <property type="entry name" value="Peptidase_C48"/>
    <property type="match status" value="1"/>
</dbReference>
<dbReference type="AlphaFoldDB" id="G4ZSN5"/>
<keyword evidence="6" id="KW-1185">Reference proteome</keyword>
<dbReference type="RefSeq" id="XP_009531686.1">
    <property type="nucleotide sequence ID" value="XM_009533391.1"/>
</dbReference>
<dbReference type="GO" id="GO:0006508">
    <property type="term" value="P:proteolysis"/>
    <property type="evidence" value="ECO:0007669"/>
    <property type="project" value="UniProtKB-KW"/>
</dbReference>
<dbReference type="GO" id="GO:0008234">
    <property type="term" value="F:cysteine-type peptidase activity"/>
    <property type="evidence" value="ECO:0007669"/>
    <property type="project" value="InterPro"/>
</dbReference>
<evidence type="ECO:0000256" key="3">
    <source>
        <dbReference type="ARBA" id="ARBA00022801"/>
    </source>
</evidence>
<keyword evidence="3" id="KW-0378">Hydrolase</keyword>
<dbReference type="Gene3D" id="3.40.395.10">
    <property type="entry name" value="Adenoviral Proteinase, Chain A"/>
    <property type="match status" value="1"/>
</dbReference>
<dbReference type="InterPro" id="IPR038765">
    <property type="entry name" value="Papain-like_cys_pep_sf"/>
</dbReference>
<dbReference type="Proteomes" id="UP000002640">
    <property type="component" value="Unassembled WGS sequence"/>
</dbReference>
<dbReference type="InParanoid" id="G4ZSN5"/>
<dbReference type="EMBL" id="JH159156">
    <property type="protein sequence ID" value="EGZ14257.1"/>
    <property type="molecule type" value="Genomic_DNA"/>
</dbReference>
<sequence>MQKMCEQHGRALFVGPLCTASTSWKIRKGNWEYIVAPCNIANVHWTLIVINMEISKAYVYDPLQTDTFVDETEARVTEILVPKVDEWRLETFGSATKWPDWEVEVLEGPIRGDEINCGVLVTAIAWCCLHNKMDGIAAHKGALSSHTKKILRLRMLWHLLCAPDIEEIVPPPDNRSRHNADVDIFLEAAAQERI</sequence>
<evidence type="ECO:0000256" key="2">
    <source>
        <dbReference type="ARBA" id="ARBA00022670"/>
    </source>
</evidence>
<keyword evidence="2" id="KW-0645">Protease</keyword>
<dbReference type="KEGG" id="psoj:PHYSODRAFT_335911"/>
<protein>
    <recommendedName>
        <fullName evidence="4">Ubiquitin-like protease family profile domain-containing protein</fullName>
    </recommendedName>
</protein>
<name>G4ZSN5_PHYSP</name>
<dbReference type="InterPro" id="IPR003653">
    <property type="entry name" value="Peptidase_C48_C"/>
</dbReference>
<evidence type="ECO:0000256" key="1">
    <source>
        <dbReference type="ARBA" id="ARBA00005234"/>
    </source>
</evidence>
<organism evidence="5 6">
    <name type="scientific">Phytophthora sojae (strain P6497)</name>
    <name type="common">Soybean stem and root rot agent</name>
    <name type="synonym">Phytophthora megasperma f. sp. glycines</name>
    <dbReference type="NCBI Taxonomy" id="1094619"/>
    <lineage>
        <taxon>Eukaryota</taxon>
        <taxon>Sar</taxon>
        <taxon>Stramenopiles</taxon>
        <taxon>Oomycota</taxon>
        <taxon>Peronosporomycetes</taxon>
        <taxon>Peronosporales</taxon>
        <taxon>Peronosporaceae</taxon>
        <taxon>Phytophthora</taxon>
    </lineage>
</organism>
<gene>
    <name evidence="5" type="ORF">PHYSODRAFT_335911</name>
</gene>
<dbReference type="SUPFAM" id="SSF54001">
    <property type="entry name" value="Cysteine proteinases"/>
    <property type="match status" value="1"/>
</dbReference>
<evidence type="ECO:0000313" key="5">
    <source>
        <dbReference type="EMBL" id="EGZ14257.1"/>
    </source>
</evidence>
<reference evidence="5 6" key="1">
    <citation type="journal article" date="2006" name="Science">
        <title>Phytophthora genome sequences uncover evolutionary origins and mechanisms of pathogenesis.</title>
        <authorList>
            <person name="Tyler B.M."/>
            <person name="Tripathy S."/>
            <person name="Zhang X."/>
            <person name="Dehal P."/>
            <person name="Jiang R.H."/>
            <person name="Aerts A."/>
            <person name="Arredondo F.D."/>
            <person name="Baxter L."/>
            <person name="Bensasson D."/>
            <person name="Beynon J.L."/>
            <person name="Chapman J."/>
            <person name="Damasceno C.M."/>
            <person name="Dorrance A.E."/>
            <person name="Dou D."/>
            <person name="Dickerman A.W."/>
            <person name="Dubchak I.L."/>
            <person name="Garbelotto M."/>
            <person name="Gijzen M."/>
            <person name="Gordon S.G."/>
            <person name="Govers F."/>
            <person name="Grunwald N.J."/>
            <person name="Huang W."/>
            <person name="Ivors K.L."/>
            <person name="Jones R.W."/>
            <person name="Kamoun S."/>
            <person name="Krampis K."/>
            <person name="Lamour K.H."/>
            <person name="Lee M.K."/>
            <person name="McDonald W.H."/>
            <person name="Medina M."/>
            <person name="Meijer H.J."/>
            <person name="Nordberg E.K."/>
            <person name="Maclean D.J."/>
            <person name="Ospina-Giraldo M.D."/>
            <person name="Morris P.F."/>
            <person name="Phuntumart V."/>
            <person name="Putnam N.H."/>
            <person name="Rash S."/>
            <person name="Rose J.K."/>
            <person name="Sakihama Y."/>
            <person name="Salamov A.A."/>
            <person name="Savidor A."/>
            <person name="Scheuring C.F."/>
            <person name="Smith B.M."/>
            <person name="Sobral B.W."/>
            <person name="Terry A."/>
            <person name="Torto-Alalibo T.A."/>
            <person name="Win J."/>
            <person name="Xu Z."/>
            <person name="Zhang H."/>
            <person name="Grigoriev I.V."/>
            <person name="Rokhsar D.S."/>
            <person name="Boore J.L."/>
        </authorList>
    </citation>
    <scope>NUCLEOTIDE SEQUENCE [LARGE SCALE GENOMIC DNA]</scope>
    <source>
        <strain evidence="5 6">P6497</strain>
    </source>
</reference>
<evidence type="ECO:0000259" key="4">
    <source>
        <dbReference type="Pfam" id="PF02902"/>
    </source>
</evidence>